<dbReference type="InterPro" id="IPR023214">
    <property type="entry name" value="HAD_sf"/>
</dbReference>
<comment type="similarity">
    <text evidence="3">Belongs to the lipin family.</text>
</comment>
<feature type="region of interest" description="Disordered" evidence="6">
    <location>
        <begin position="257"/>
        <end position="354"/>
    </location>
</feature>
<dbReference type="GO" id="GO:0009062">
    <property type="term" value="P:fatty acid catabolic process"/>
    <property type="evidence" value="ECO:0007669"/>
    <property type="project" value="TreeGrafter"/>
</dbReference>
<dbReference type="GO" id="GO:0045944">
    <property type="term" value="P:positive regulation of transcription by RNA polymerase II"/>
    <property type="evidence" value="ECO:0007669"/>
    <property type="project" value="TreeGrafter"/>
</dbReference>
<feature type="region of interest" description="Disordered" evidence="6">
    <location>
        <begin position="165"/>
        <end position="245"/>
    </location>
</feature>
<dbReference type="AlphaFoldDB" id="A0A819G032"/>
<evidence type="ECO:0000256" key="1">
    <source>
        <dbReference type="ARBA" id="ARBA00001180"/>
    </source>
</evidence>
<feature type="compositionally biased region" description="Low complexity" evidence="6">
    <location>
        <begin position="622"/>
        <end position="638"/>
    </location>
</feature>
<feature type="region of interest" description="Disordered" evidence="6">
    <location>
        <begin position="618"/>
        <end position="638"/>
    </location>
</feature>
<evidence type="ECO:0000256" key="4">
    <source>
        <dbReference type="ARBA" id="ARBA00012638"/>
    </source>
</evidence>
<feature type="region of interest" description="Disordered" evidence="6">
    <location>
        <begin position="394"/>
        <end position="421"/>
    </location>
</feature>
<sequence>MTSFTRFISSIKSAYNNINPSTLTGAIDIIVVKQEDGTLRGTPFHVRFGKLGVLQNLQNKVYITINGNPVEDLYMQLGEAGEALFLEEDTTTPSLAPTRHLDPSNNNIFYDPDNALSLDTHPQLSNIDCTPQIINKQLDEQKSRDTNEPVAKYAYEQPLVSSVDVDVLNSNTSTSNRRNKKRRPTNRNRQISKQSSEEEDQEIEKMFSTIKHRSRGRERDSTPVSMHDDNMNNDNNERTDSSLPIVRKRSASESDLPFFQLDDEKQSESSTPFVDAHSRMNSIDSRQKLLIIPPRISVESDNDNDDDDDDDDNSYSSSPEDSIPDEEFHQKTKRTLSNPIPIEQKPKEDDLSKSDNLLNPLLNAIFSHSAPLNNTIDTVPIRMSQSINPNPYFLNEDFTPPSSFDNSLSPRPTSPKSDTEYELEQLTKNNRTNVGWRWKWGELPEQRRSVFRYLWPSSAKSKQETPKEEIYLDDITNNKCNDRSRYLPQMDYLQYQQKPIKDEDQESGTGNSIPNSPIREYEASDEQLAFLDCLLGDVQLSLCGNVNKQSPITDDIFDKYLVPYETFANNPSVVNDPNLVVRIGGKFYNWNVASALIASTSIYHKELPIETVEDLQDKHMTPTKSRTTSSSSSWWPFSGRKSDVTTEDASTAEALALVVKSELVPTIIKNQNFIRNNSHDSELEDNEVRKLTDKMGQQQLKTVPALKKTMTLTSDQLKRLNLKSGANQAEFSVTTALQGTTVVEANIFLFDHMTKFVISDIDGTITKSDVFGHILPLVGKDWSHDGIAEFFQAIQENGYQFIYLSARAIGQSRVTRNFLRNIKQCGSILPNGPLLISPDTLVTALYREVIAKKPEDFKIECLKNIASLFPDKNPFYAGFGNRINDQWAYTAVGIPVTRIFTINPRGEVVRQKISQVLSTSYKNLHEVVDQVFPPMDSFSASESYSSFTFWRDEPAIDSLENEMREHLEEMSKRQKSKGKSVTTPTTPGAALPKATPTTTVTKSGGEKLLTLAQATENTVKKS</sequence>
<dbReference type="InterPro" id="IPR031315">
    <property type="entry name" value="LNS2/PITP"/>
</dbReference>
<feature type="region of interest" description="Disordered" evidence="6">
    <location>
        <begin position="499"/>
        <end position="518"/>
    </location>
</feature>
<evidence type="ECO:0000256" key="6">
    <source>
        <dbReference type="SAM" id="MobiDB-lite"/>
    </source>
</evidence>
<dbReference type="InterPro" id="IPR007651">
    <property type="entry name" value="Lipin_N"/>
</dbReference>
<feature type="region of interest" description="Disordered" evidence="6">
    <location>
        <begin position="965"/>
        <end position="1006"/>
    </location>
</feature>
<dbReference type="SUPFAM" id="SSF56784">
    <property type="entry name" value="HAD-like"/>
    <property type="match status" value="1"/>
</dbReference>
<dbReference type="EMBL" id="CAJOAZ010001930">
    <property type="protein sequence ID" value="CAF3874201.1"/>
    <property type="molecule type" value="Genomic_DNA"/>
</dbReference>
<evidence type="ECO:0000259" key="7">
    <source>
        <dbReference type="SMART" id="SM00775"/>
    </source>
</evidence>
<dbReference type="InterPro" id="IPR026058">
    <property type="entry name" value="LIPIN"/>
</dbReference>
<feature type="compositionally biased region" description="Basic residues" evidence="6">
    <location>
        <begin position="177"/>
        <end position="186"/>
    </location>
</feature>
<dbReference type="Pfam" id="PF08235">
    <property type="entry name" value="LNS2"/>
    <property type="match status" value="1"/>
</dbReference>
<accession>A0A819G032</accession>
<reference evidence="8" key="1">
    <citation type="submission" date="2021-02" db="EMBL/GenBank/DDBJ databases">
        <authorList>
            <person name="Nowell W R."/>
        </authorList>
    </citation>
    <scope>NUCLEOTIDE SEQUENCE</scope>
</reference>
<dbReference type="PANTHER" id="PTHR12181">
    <property type="entry name" value="LIPIN"/>
    <property type="match status" value="1"/>
</dbReference>
<dbReference type="InterPro" id="IPR036412">
    <property type="entry name" value="HAD-like_sf"/>
</dbReference>
<dbReference type="GO" id="GO:0005634">
    <property type="term" value="C:nucleus"/>
    <property type="evidence" value="ECO:0007669"/>
    <property type="project" value="TreeGrafter"/>
</dbReference>
<dbReference type="Gene3D" id="3.40.50.1000">
    <property type="entry name" value="HAD superfamily/HAD-like"/>
    <property type="match status" value="1"/>
</dbReference>
<evidence type="ECO:0000256" key="5">
    <source>
        <dbReference type="ARBA" id="ARBA00022801"/>
    </source>
</evidence>
<dbReference type="InterPro" id="IPR031703">
    <property type="entry name" value="Lipin_mid"/>
</dbReference>
<feature type="compositionally biased region" description="Basic and acidic residues" evidence="6">
    <location>
        <begin position="344"/>
        <end position="353"/>
    </location>
</feature>
<dbReference type="SMART" id="SM00775">
    <property type="entry name" value="LNS2"/>
    <property type="match status" value="1"/>
</dbReference>
<protein>
    <recommendedName>
        <fullName evidence="4">phosphatidate phosphatase</fullName>
        <ecNumber evidence="4">3.1.3.4</ecNumber>
    </recommendedName>
</protein>
<dbReference type="PANTHER" id="PTHR12181:SF12">
    <property type="entry name" value="PHOSPHATIDATE PHOSPHATASE"/>
    <property type="match status" value="1"/>
</dbReference>
<evidence type="ECO:0000313" key="9">
    <source>
        <dbReference type="Proteomes" id="UP000663844"/>
    </source>
</evidence>
<dbReference type="GO" id="GO:0019432">
    <property type="term" value="P:triglyceride biosynthetic process"/>
    <property type="evidence" value="ECO:0007669"/>
    <property type="project" value="TreeGrafter"/>
</dbReference>
<dbReference type="Proteomes" id="UP000663844">
    <property type="component" value="Unassembled WGS sequence"/>
</dbReference>
<dbReference type="InterPro" id="IPR013209">
    <property type="entry name" value="LNS2"/>
</dbReference>
<dbReference type="GO" id="GO:0003713">
    <property type="term" value="F:transcription coactivator activity"/>
    <property type="evidence" value="ECO:0007669"/>
    <property type="project" value="TreeGrafter"/>
</dbReference>
<gene>
    <name evidence="8" type="ORF">OXD698_LOCUS22529</name>
</gene>
<proteinExistence type="inferred from homology"/>
<feature type="compositionally biased region" description="Low complexity" evidence="6">
    <location>
        <begin position="165"/>
        <end position="176"/>
    </location>
</feature>
<dbReference type="EC" id="3.1.3.4" evidence="4"/>
<comment type="catalytic activity">
    <reaction evidence="1">
        <text>a 1,2-diacyl-sn-glycero-3-phosphate + H2O = a 1,2-diacyl-sn-glycerol + phosphate</text>
        <dbReference type="Rhea" id="RHEA:27429"/>
        <dbReference type="ChEBI" id="CHEBI:15377"/>
        <dbReference type="ChEBI" id="CHEBI:17815"/>
        <dbReference type="ChEBI" id="CHEBI:43474"/>
        <dbReference type="ChEBI" id="CHEBI:58608"/>
        <dbReference type="EC" id="3.1.3.4"/>
    </reaction>
    <physiologicalReaction direction="left-to-right" evidence="1">
        <dbReference type="Rhea" id="RHEA:27430"/>
    </physiologicalReaction>
</comment>
<evidence type="ECO:0000313" key="8">
    <source>
        <dbReference type="EMBL" id="CAF3874201.1"/>
    </source>
</evidence>
<feature type="compositionally biased region" description="Polar residues" evidence="6">
    <location>
        <begin position="400"/>
        <end position="416"/>
    </location>
</feature>
<feature type="compositionally biased region" description="Acidic residues" evidence="6">
    <location>
        <begin position="300"/>
        <end position="313"/>
    </location>
</feature>
<comment type="cofactor">
    <cofactor evidence="2">
        <name>Mg(2+)</name>
        <dbReference type="ChEBI" id="CHEBI:18420"/>
    </cofactor>
</comment>
<keyword evidence="5" id="KW-0378">Hydrolase</keyword>
<organism evidence="8 9">
    <name type="scientific">Adineta steineri</name>
    <dbReference type="NCBI Taxonomy" id="433720"/>
    <lineage>
        <taxon>Eukaryota</taxon>
        <taxon>Metazoa</taxon>
        <taxon>Spiralia</taxon>
        <taxon>Gnathifera</taxon>
        <taxon>Rotifera</taxon>
        <taxon>Eurotatoria</taxon>
        <taxon>Bdelloidea</taxon>
        <taxon>Adinetida</taxon>
        <taxon>Adinetidae</taxon>
        <taxon>Adineta</taxon>
    </lineage>
</organism>
<evidence type="ECO:0000256" key="2">
    <source>
        <dbReference type="ARBA" id="ARBA00001946"/>
    </source>
</evidence>
<dbReference type="Pfam" id="PF16876">
    <property type="entry name" value="Lipin_mid"/>
    <property type="match status" value="1"/>
</dbReference>
<feature type="domain" description="LNS2/PITP" evidence="7">
    <location>
        <begin position="756"/>
        <end position="911"/>
    </location>
</feature>
<dbReference type="Pfam" id="PF04571">
    <property type="entry name" value="Lipin_N"/>
    <property type="match status" value="1"/>
</dbReference>
<dbReference type="GO" id="GO:0032869">
    <property type="term" value="P:cellular response to insulin stimulus"/>
    <property type="evidence" value="ECO:0007669"/>
    <property type="project" value="TreeGrafter"/>
</dbReference>
<evidence type="ECO:0000256" key="3">
    <source>
        <dbReference type="ARBA" id="ARBA00005476"/>
    </source>
</evidence>
<feature type="compositionally biased region" description="Basic and acidic residues" evidence="6">
    <location>
        <begin position="217"/>
        <end position="240"/>
    </location>
</feature>
<comment type="caution">
    <text evidence="8">The sequence shown here is derived from an EMBL/GenBank/DDBJ whole genome shotgun (WGS) entry which is preliminary data.</text>
</comment>
<name>A0A819G032_9BILA</name>
<dbReference type="GO" id="GO:0008195">
    <property type="term" value="F:phosphatidate phosphatase activity"/>
    <property type="evidence" value="ECO:0007669"/>
    <property type="project" value="UniProtKB-EC"/>
</dbReference>